<reference evidence="3" key="1">
    <citation type="journal article" date="2020" name="mSystems">
        <title>Genome- and Community-Level Interaction Insights into Carbon Utilization and Element Cycling Functions of Hydrothermarchaeota in Hydrothermal Sediment.</title>
        <authorList>
            <person name="Zhou Z."/>
            <person name="Liu Y."/>
            <person name="Xu W."/>
            <person name="Pan J."/>
            <person name="Luo Z.H."/>
            <person name="Li M."/>
        </authorList>
    </citation>
    <scope>NUCLEOTIDE SEQUENCE [LARGE SCALE GENOMIC DNA]</scope>
    <source>
        <strain evidence="3">SpSt-464</strain>
    </source>
</reference>
<gene>
    <name evidence="3" type="ORF">ENS15_05180</name>
</gene>
<dbReference type="InterPro" id="IPR049945">
    <property type="entry name" value="AAA_22"/>
</dbReference>
<accession>A0A7C3NGT3</accession>
<proteinExistence type="predicted"/>
<keyword evidence="1" id="KW-0472">Membrane</keyword>
<name>A0A7C3NGT3_UNCW3</name>
<feature type="transmembrane region" description="Helical" evidence="1">
    <location>
        <begin position="62"/>
        <end position="81"/>
    </location>
</feature>
<protein>
    <recommendedName>
        <fullName evidence="2">ORC1/DEAH AAA+ ATPase domain-containing protein</fullName>
    </recommendedName>
</protein>
<organism evidence="3">
    <name type="scientific">candidate division WOR-3 bacterium</name>
    <dbReference type="NCBI Taxonomy" id="2052148"/>
    <lineage>
        <taxon>Bacteria</taxon>
        <taxon>Bacteria division WOR-3</taxon>
    </lineage>
</organism>
<dbReference type="Pfam" id="PF13401">
    <property type="entry name" value="AAA_22"/>
    <property type="match status" value="1"/>
</dbReference>
<dbReference type="InterPro" id="IPR027417">
    <property type="entry name" value="P-loop_NTPase"/>
</dbReference>
<dbReference type="AlphaFoldDB" id="A0A7C3NGT3"/>
<dbReference type="GO" id="GO:0016887">
    <property type="term" value="F:ATP hydrolysis activity"/>
    <property type="evidence" value="ECO:0007669"/>
    <property type="project" value="InterPro"/>
</dbReference>
<evidence type="ECO:0000259" key="2">
    <source>
        <dbReference type="Pfam" id="PF13401"/>
    </source>
</evidence>
<feature type="transmembrane region" description="Helical" evidence="1">
    <location>
        <begin position="32"/>
        <end position="50"/>
    </location>
</feature>
<sequence>MKLGIKFLNFKDWFLKIRYKLSMWFNSNKEKFINRIGLIIFFLLILLLIFKIKLFYNYFLNLLNIILPLLLLIISIFILYLRDTFFNNVQYSDDEIKNTHLSNIDEPAYNIKKNCEELKSIIENVEINNATIAVVGKWGTGKSTLLKYFQKTFCKKSNGSKKDKEIEIVYLNLISFYSSEQIYYNLIKFIGLKFRYRYWENIFRNYDVTVNGFKFYIDDLINFENRLNHFKNHIKKNIKSKKFILILDELDRLIDSETILEIFKFINCFSRIPNFYLITTIDRNALMNIFEKEYLISGYLNKTFDYKIELVNPIEILRDFFQEKIKIEIIDEHLSNDDSQKELILALLNNILTSTSIFDFDDFRDVIMLTENVKQIIKGRKEIAENIFLLDIILIEWLKFKHPLIWEHLMTQRILFIHQLDINLINLKEKNEQISGKIVGQSSDKDEKTKVNNFIEKVELLLNKNIVEIKSVMELILFLINFKIKHKNNEEEQENVIINFIREIFKEKLDFKDIFENTIKGMKINDEKVVQFILFKRLFRIHNLNLYLGLKENLLEINGKKFKSINEILEFFNKDFDNFKNEIKEHYLNNLRLVKEGSRLSIRDLLLEEILINIISNYDKAKVKDIFQNILDEVNDKMKENFDENLKEDIKNSLNKLKEIVNNSNIGNGISNSNIGDGA</sequence>
<keyword evidence="1" id="KW-0812">Transmembrane</keyword>
<evidence type="ECO:0000256" key="1">
    <source>
        <dbReference type="SAM" id="Phobius"/>
    </source>
</evidence>
<feature type="domain" description="ORC1/DEAH AAA+ ATPase" evidence="2">
    <location>
        <begin position="131"/>
        <end position="265"/>
    </location>
</feature>
<dbReference type="EMBL" id="DSTT01000005">
    <property type="protein sequence ID" value="HFK24026.1"/>
    <property type="molecule type" value="Genomic_DNA"/>
</dbReference>
<keyword evidence="1" id="KW-1133">Transmembrane helix</keyword>
<dbReference type="SUPFAM" id="SSF52540">
    <property type="entry name" value="P-loop containing nucleoside triphosphate hydrolases"/>
    <property type="match status" value="1"/>
</dbReference>
<dbReference type="Gene3D" id="3.40.50.300">
    <property type="entry name" value="P-loop containing nucleotide triphosphate hydrolases"/>
    <property type="match status" value="1"/>
</dbReference>
<comment type="caution">
    <text evidence="3">The sequence shown here is derived from an EMBL/GenBank/DDBJ whole genome shotgun (WGS) entry which is preliminary data.</text>
</comment>
<evidence type="ECO:0000313" key="3">
    <source>
        <dbReference type="EMBL" id="HFK24026.1"/>
    </source>
</evidence>